<sequence length="125" mass="13560">MMILAVMAAGGLGSALRFWLGQLISSKKYYTQIPIAILLINVLGSFGLGIFTYLQMTHPALITIISTGFFGAFTTFSTFSVEAIQLFMDHKVKEAFVYILLSVFGCLLAYAAGFSIYLILPLSGA</sequence>
<evidence type="ECO:0000256" key="14">
    <source>
        <dbReference type="HAMAP-Rule" id="MF_00454"/>
    </source>
</evidence>
<evidence type="ECO:0000313" key="16">
    <source>
        <dbReference type="Proteomes" id="UP000067625"/>
    </source>
</evidence>
<feature type="binding site" evidence="14">
    <location>
        <position position="71"/>
    </location>
    <ligand>
        <name>Na(+)</name>
        <dbReference type="ChEBI" id="CHEBI:29101"/>
        <note>structural</note>
    </ligand>
</feature>
<comment type="activity regulation">
    <text evidence="14">Na(+) is not transported, but it plays an essential structural role and its presence is essential for fluoride channel function.</text>
</comment>
<gene>
    <name evidence="14" type="primary">fluC</name>
    <name evidence="14" type="synonym">crcB</name>
    <name evidence="15" type="ORF">AM592_02500</name>
</gene>
<reference evidence="15 16" key="2">
    <citation type="journal article" date="2016" name="Int. J. Syst. Evol. Microbiol.">
        <title>Bacillus gobiensis sp. nov., isolated from a soil sample.</title>
        <authorList>
            <person name="Liu B."/>
            <person name="Liu G.H."/>
            <person name="Cetin S."/>
            <person name="Schumann P."/>
            <person name="Pan Z.Z."/>
            <person name="Chen Q.Q."/>
        </authorList>
    </citation>
    <scope>NUCLEOTIDE SEQUENCE [LARGE SCALE GENOMIC DNA]</scope>
    <source>
        <strain evidence="15 16">FJAT-4402</strain>
    </source>
</reference>
<keyword evidence="5 14" id="KW-0479">Metal-binding</keyword>
<keyword evidence="10 14" id="KW-0407">Ion channel</keyword>
<dbReference type="GO" id="GO:0140114">
    <property type="term" value="P:cellular detoxification of fluoride"/>
    <property type="evidence" value="ECO:0007669"/>
    <property type="project" value="UniProtKB-UniRule"/>
</dbReference>
<dbReference type="AlphaFoldDB" id="A0A0M4FV99"/>
<dbReference type="HAMAP" id="MF_00454">
    <property type="entry name" value="FluC"/>
    <property type="match status" value="1"/>
</dbReference>
<dbReference type="Proteomes" id="UP000067625">
    <property type="component" value="Chromosome"/>
</dbReference>
<evidence type="ECO:0000256" key="3">
    <source>
        <dbReference type="ARBA" id="ARBA00022475"/>
    </source>
</evidence>
<evidence type="ECO:0000256" key="2">
    <source>
        <dbReference type="ARBA" id="ARBA00022448"/>
    </source>
</evidence>
<feature type="transmembrane region" description="Helical" evidence="14">
    <location>
        <begin position="61"/>
        <end position="84"/>
    </location>
</feature>
<dbReference type="STRING" id="1441095.AM592_02500"/>
<comment type="function">
    <text evidence="13 14">Fluoride-specific ion channel. Important for reducing fluoride concentration in the cell, thus reducing its toxicity.</text>
</comment>
<dbReference type="PATRIC" id="fig|1441095.3.peg.540"/>
<keyword evidence="7 14" id="KW-0915">Sodium</keyword>
<evidence type="ECO:0000256" key="4">
    <source>
        <dbReference type="ARBA" id="ARBA00022692"/>
    </source>
</evidence>
<protein>
    <recommendedName>
        <fullName evidence="14">Fluoride-specific ion channel FluC</fullName>
    </recommendedName>
</protein>
<evidence type="ECO:0000256" key="7">
    <source>
        <dbReference type="ARBA" id="ARBA00023053"/>
    </source>
</evidence>
<dbReference type="GO" id="GO:0046872">
    <property type="term" value="F:metal ion binding"/>
    <property type="evidence" value="ECO:0007669"/>
    <property type="project" value="UniProtKB-KW"/>
</dbReference>
<evidence type="ECO:0000256" key="10">
    <source>
        <dbReference type="ARBA" id="ARBA00023303"/>
    </source>
</evidence>
<proteinExistence type="inferred from homology"/>
<evidence type="ECO:0000256" key="5">
    <source>
        <dbReference type="ARBA" id="ARBA00022723"/>
    </source>
</evidence>
<dbReference type="NCBIfam" id="TIGR00494">
    <property type="entry name" value="crcB"/>
    <property type="match status" value="1"/>
</dbReference>
<keyword evidence="3 14" id="KW-1003">Cell membrane</keyword>
<feature type="transmembrane region" description="Helical" evidence="14">
    <location>
        <begin position="33"/>
        <end position="54"/>
    </location>
</feature>
<reference evidence="16" key="1">
    <citation type="submission" date="2015-08" db="EMBL/GenBank/DDBJ databases">
        <title>Genome sequencing project for genomic taxonomy and phylogenomics of Bacillus-like bacteria.</title>
        <authorList>
            <person name="Liu B."/>
            <person name="Wang J."/>
            <person name="Zhu Y."/>
            <person name="Liu G."/>
            <person name="Chen Q."/>
            <person name="Chen Z."/>
            <person name="Lan J."/>
            <person name="Che J."/>
            <person name="Ge C."/>
            <person name="Shi H."/>
            <person name="Pan Z."/>
            <person name="Liu X."/>
        </authorList>
    </citation>
    <scope>NUCLEOTIDE SEQUENCE [LARGE SCALE GENOMIC DNA]</scope>
    <source>
        <strain evidence="16">FJAT-4402</strain>
    </source>
</reference>
<comment type="subcellular location">
    <subcellularLocation>
        <location evidence="1 14">Cell membrane</location>
        <topology evidence="1 14">Multi-pass membrane protein</topology>
    </subcellularLocation>
</comment>
<evidence type="ECO:0000256" key="12">
    <source>
        <dbReference type="ARBA" id="ARBA00035585"/>
    </source>
</evidence>
<keyword evidence="16" id="KW-1185">Reference proteome</keyword>
<dbReference type="GO" id="GO:0062054">
    <property type="term" value="F:fluoride channel activity"/>
    <property type="evidence" value="ECO:0007669"/>
    <property type="project" value="UniProtKB-UniRule"/>
</dbReference>
<dbReference type="InterPro" id="IPR003691">
    <property type="entry name" value="FluC"/>
</dbReference>
<dbReference type="EMBL" id="CP012600">
    <property type="protein sequence ID" value="ALC80575.1"/>
    <property type="molecule type" value="Genomic_DNA"/>
</dbReference>
<evidence type="ECO:0000256" key="8">
    <source>
        <dbReference type="ARBA" id="ARBA00023065"/>
    </source>
</evidence>
<dbReference type="Pfam" id="PF02537">
    <property type="entry name" value="CRCB"/>
    <property type="match status" value="1"/>
</dbReference>
<dbReference type="PANTHER" id="PTHR28259:SF16">
    <property type="entry name" value="FLUORIDE-SPECIFIC ION CHANNEL FLUC 2"/>
    <property type="match status" value="1"/>
</dbReference>
<evidence type="ECO:0000256" key="11">
    <source>
        <dbReference type="ARBA" id="ARBA00035120"/>
    </source>
</evidence>
<organism evidence="15 16">
    <name type="scientific">Bacillus gobiensis</name>
    <dbReference type="NCBI Taxonomy" id="1441095"/>
    <lineage>
        <taxon>Bacteria</taxon>
        <taxon>Bacillati</taxon>
        <taxon>Bacillota</taxon>
        <taxon>Bacilli</taxon>
        <taxon>Bacillales</taxon>
        <taxon>Bacillaceae</taxon>
        <taxon>Bacillus</taxon>
    </lineage>
</organism>
<dbReference type="OrthoDB" id="9815830at2"/>
<keyword evidence="2 14" id="KW-0813">Transport</keyword>
<feature type="transmembrane region" description="Helical" evidence="14">
    <location>
        <begin position="96"/>
        <end position="120"/>
    </location>
</feature>
<evidence type="ECO:0000256" key="9">
    <source>
        <dbReference type="ARBA" id="ARBA00023136"/>
    </source>
</evidence>
<dbReference type="RefSeq" id="WP_053602314.1">
    <property type="nucleotide sequence ID" value="NZ_CP012600.1"/>
</dbReference>
<keyword evidence="8 14" id="KW-0406">Ion transport</keyword>
<comment type="catalytic activity">
    <reaction evidence="12">
        <text>fluoride(in) = fluoride(out)</text>
        <dbReference type="Rhea" id="RHEA:76159"/>
        <dbReference type="ChEBI" id="CHEBI:17051"/>
    </reaction>
    <physiologicalReaction direction="left-to-right" evidence="12">
        <dbReference type="Rhea" id="RHEA:76160"/>
    </physiologicalReaction>
</comment>
<dbReference type="GO" id="GO:0005886">
    <property type="term" value="C:plasma membrane"/>
    <property type="evidence" value="ECO:0007669"/>
    <property type="project" value="UniProtKB-SubCell"/>
</dbReference>
<keyword evidence="9 14" id="KW-0472">Membrane</keyword>
<evidence type="ECO:0000256" key="1">
    <source>
        <dbReference type="ARBA" id="ARBA00004651"/>
    </source>
</evidence>
<dbReference type="NCBIfam" id="NF010809">
    <property type="entry name" value="PRK14213.1"/>
    <property type="match status" value="1"/>
</dbReference>
<evidence type="ECO:0000256" key="6">
    <source>
        <dbReference type="ARBA" id="ARBA00022989"/>
    </source>
</evidence>
<keyword evidence="4 14" id="KW-0812">Transmembrane</keyword>
<comment type="similarity">
    <text evidence="11 14">Belongs to the fluoride channel Fluc/FEX (TC 1.A.43) family.</text>
</comment>
<dbReference type="PANTHER" id="PTHR28259">
    <property type="entry name" value="FLUORIDE EXPORT PROTEIN 1-RELATED"/>
    <property type="match status" value="1"/>
</dbReference>
<evidence type="ECO:0000256" key="13">
    <source>
        <dbReference type="ARBA" id="ARBA00049940"/>
    </source>
</evidence>
<accession>A0A0M4FV99</accession>
<feature type="binding site" evidence="14">
    <location>
        <position position="74"/>
    </location>
    <ligand>
        <name>Na(+)</name>
        <dbReference type="ChEBI" id="CHEBI:29101"/>
        <note>structural</note>
    </ligand>
</feature>
<keyword evidence="6 14" id="KW-1133">Transmembrane helix</keyword>
<name>A0A0M4FV99_9BACI</name>
<evidence type="ECO:0000313" key="15">
    <source>
        <dbReference type="EMBL" id="ALC80575.1"/>
    </source>
</evidence>